<keyword evidence="12" id="KW-1185">Reference proteome</keyword>
<dbReference type="InterPro" id="IPR057529">
    <property type="entry name" value="MRCK/ROCK_PH"/>
</dbReference>
<dbReference type="PROSITE" id="PS50081">
    <property type="entry name" value="ZF_DAG_PE_2"/>
    <property type="match status" value="1"/>
</dbReference>
<sequence>MTPHQLENLEMNSSFFNVIGEVTPNARIMNGRNIPSNQECSSPNSPLTSSDYEISNSSLLRHQQLAKQQSYPSPSNMPSPGTYENTRIRTPTPSTASTLVMGTQGRGASPKVIQSLNNALSGKGHRFSHVHLETPSKCAHCTSILVGLDRQGLFCQDCQYACHVHCVPKVPSVCPVPPEARRPLGIDPQKGVGTAYEGLVRTPKPTGVKRGWQWTYVVVCDFKLYLYDCNVDKHGKAIEIHSVIRQVLDMKDLDFTVTGVTEADVIHASKSDLPKIFRVTTSQIHSALPVSNMNTTSSSSSSGSAVSEGPVARQYTLLMADNKEEKRKWVIALNELKTLLRKSKLPDKSAFTVKEVFDSSALRELRNGLCAAVIDKNRIVMGFLEHGMYAVDLERETLTPVGGEKECNRRTVERIEYIDEEQLLITMLGSQKDRHIRLIPTAALDGRDLKWIKVAETRGCHLLATGPGNMSDPCHYFCVAIKKTVSYS</sequence>
<keyword evidence="5" id="KW-0460">Magnesium</keyword>
<dbReference type="PRINTS" id="PR00008">
    <property type="entry name" value="DAGPEDOMAIN"/>
</dbReference>
<dbReference type="Pfam" id="PF00780">
    <property type="entry name" value="CNH"/>
    <property type="match status" value="1"/>
</dbReference>
<name>A0ABD6ETB4_9BILA</name>
<feature type="compositionally biased region" description="Polar residues" evidence="8">
    <location>
        <begin position="33"/>
        <end position="94"/>
    </location>
</feature>
<reference evidence="11 12" key="1">
    <citation type="submission" date="2024-08" db="EMBL/GenBank/DDBJ databases">
        <title>Gnathostoma spinigerum genome.</title>
        <authorList>
            <person name="Gonzalez-Bertolin B."/>
            <person name="Monzon S."/>
            <person name="Zaballos A."/>
            <person name="Jimenez P."/>
            <person name="Dekumyoy P."/>
            <person name="Varona S."/>
            <person name="Cuesta I."/>
            <person name="Sumanam S."/>
            <person name="Adisakwattana P."/>
            <person name="Gasser R.B."/>
            <person name="Hernandez-Gonzalez A."/>
            <person name="Young N.D."/>
            <person name="Perteguer M.J."/>
        </authorList>
    </citation>
    <scope>NUCLEOTIDE SEQUENCE [LARGE SCALE GENOMIC DNA]</scope>
    <source>
        <strain evidence="11">AL3</strain>
        <tissue evidence="11">Liver</tissue>
    </source>
</reference>
<dbReference type="InterPro" id="IPR002219">
    <property type="entry name" value="PKC_DAG/PE"/>
</dbReference>
<dbReference type="InterPro" id="IPR001180">
    <property type="entry name" value="CNH_dom"/>
</dbReference>
<gene>
    <name evidence="11" type="ORF">AB6A40_009767</name>
</gene>
<comment type="catalytic activity">
    <reaction evidence="7">
        <text>L-seryl-[protein] + ATP = O-phospho-L-seryl-[protein] + ADP + H(+)</text>
        <dbReference type="Rhea" id="RHEA:17989"/>
        <dbReference type="Rhea" id="RHEA-COMP:9863"/>
        <dbReference type="Rhea" id="RHEA-COMP:11604"/>
        <dbReference type="ChEBI" id="CHEBI:15378"/>
        <dbReference type="ChEBI" id="CHEBI:29999"/>
        <dbReference type="ChEBI" id="CHEBI:30616"/>
        <dbReference type="ChEBI" id="CHEBI:83421"/>
        <dbReference type="ChEBI" id="CHEBI:456216"/>
        <dbReference type="EC" id="2.7.11.1"/>
    </reaction>
</comment>
<dbReference type="GO" id="GO:0046872">
    <property type="term" value="F:metal ion binding"/>
    <property type="evidence" value="ECO:0007669"/>
    <property type="project" value="UniProtKB-KW"/>
</dbReference>
<dbReference type="PANTHER" id="PTHR22988:SF66">
    <property type="entry name" value="SERINE_THREONINE-PROTEIN KINASE GENGHIS KHAN"/>
    <property type="match status" value="1"/>
</dbReference>
<proteinExistence type="predicted"/>
<evidence type="ECO:0000256" key="2">
    <source>
        <dbReference type="ARBA" id="ARBA00022553"/>
    </source>
</evidence>
<dbReference type="CDD" id="cd01243">
    <property type="entry name" value="PH_MRCK"/>
    <property type="match status" value="1"/>
</dbReference>
<dbReference type="PROSITE" id="PS00479">
    <property type="entry name" value="ZF_DAG_PE_1"/>
    <property type="match status" value="1"/>
</dbReference>
<comment type="catalytic activity">
    <reaction evidence="6">
        <text>L-threonyl-[protein] + ATP = O-phospho-L-threonyl-[protein] + ADP + H(+)</text>
        <dbReference type="Rhea" id="RHEA:46608"/>
        <dbReference type="Rhea" id="RHEA-COMP:11060"/>
        <dbReference type="Rhea" id="RHEA-COMP:11605"/>
        <dbReference type="ChEBI" id="CHEBI:15378"/>
        <dbReference type="ChEBI" id="CHEBI:30013"/>
        <dbReference type="ChEBI" id="CHEBI:30616"/>
        <dbReference type="ChEBI" id="CHEBI:61977"/>
        <dbReference type="ChEBI" id="CHEBI:456216"/>
        <dbReference type="EC" id="2.7.11.1"/>
    </reaction>
</comment>
<feature type="domain" description="Phorbol-ester/DAG-type" evidence="10">
    <location>
        <begin position="124"/>
        <end position="174"/>
    </location>
</feature>
<evidence type="ECO:0000313" key="11">
    <source>
        <dbReference type="EMBL" id="MFH4983058.1"/>
    </source>
</evidence>
<dbReference type="Gene3D" id="3.30.60.20">
    <property type="match status" value="1"/>
</dbReference>
<dbReference type="Gene3D" id="2.30.29.30">
    <property type="entry name" value="Pleckstrin-homology domain (PH domain)/Phosphotyrosine-binding domain (PTB)"/>
    <property type="match status" value="1"/>
</dbReference>
<evidence type="ECO:0000256" key="6">
    <source>
        <dbReference type="ARBA" id="ARBA00047899"/>
    </source>
</evidence>
<evidence type="ECO:0000259" key="10">
    <source>
        <dbReference type="PROSITE" id="PS50081"/>
    </source>
</evidence>
<dbReference type="InterPro" id="IPR011993">
    <property type="entry name" value="PH-like_dom_sf"/>
</dbReference>
<evidence type="ECO:0000256" key="5">
    <source>
        <dbReference type="ARBA" id="ARBA00022842"/>
    </source>
</evidence>
<feature type="region of interest" description="Disordered" evidence="8">
    <location>
        <begin position="31"/>
        <end position="94"/>
    </location>
</feature>
<dbReference type="SMART" id="SM00233">
    <property type="entry name" value="PH"/>
    <property type="match status" value="1"/>
</dbReference>
<evidence type="ECO:0000256" key="7">
    <source>
        <dbReference type="ARBA" id="ARBA00048679"/>
    </source>
</evidence>
<protein>
    <submittedName>
        <fullName evidence="11">Uncharacterized protein</fullName>
    </submittedName>
</protein>
<dbReference type="SMART" id="SM00109">
    <property type="entry name" value="C1"/>
    <property type="match status" value="1"/>
</dbReference>
<feature type="domain" description="PH" evidence="9">
    <location>
        <begin position="193"/>
        <end position="338"/>
    </location>
</feature>
<comment type="cofactor">
    <cofactor evidence="1">
        <name>Mg(2+)</name>
        <dbReference type="ChEBI" id="CHEBI:18420"/>
    </cofactor>
</comment>
<dbReference type="CDD" id="cd20809">
    <property type="entry name" value="C1_MRCK"/>
    <property type="match status" value="1"/>
</dbReference>
<dbReference type="EMBL" id="JBGFUD010010954">
    <property type="protein sequence ID" value="MFH4983058.1"/>
    <property type="molecule type" value="Genomic_DNA"/>
</dbReference>
<dbReference type="SUPFAM" id="SSF50729">
    <property type="entry name" value="PH domain-like"/>
    <property type="match status" value="1"/>
</dbReference>
<evidence type="ECO:0000259" key="9">
    <source>
        <dbReference type="PROSITE" id="PS50003"/>
    </source>
</evidence>
<dbReference type="InterPro" id="IPR046349">
    <property type="entry name" value="C1-like_sf"/>
</dbReference>
<dbReference type="SUPFAM" id="SSF57889">
    <property type="entry name" value="Cysteine-rich domain"/>
    <property type="match status" value="1"/>
</dbReference>
<keyword evidence="4" id="KW-0862">Zinc</keyword>
<comment type="caution">
    <text evidence="11">The sequence shown here is derived from an EMBL/GenBank/DDBJ whole genome shotgun (WGS) entry which is preliminary data.</text>
</comment>
<keyword evidence="2" id="KW-0597">Phosphoprotein</keyword>
<dbReference type="InterPro" id="IPR001849">
    <property type="entry name" value="PH_domain"/>
</dbReference>
<accession>A0ABD6ETB4</accession>
<organism evidence="11 12">
    <name type="scientific">Gnathostoma spinigerum</name>
    <dbReference type="NCBI Taxonomy" id="75299"/>
    <lineage>
        <taxon>Eukaryota</taxon>
        <taxon>Metazoa</taxon>
        <taxon>Ecdysozoa</taxon>
        <taxon>Nematoda</taxon>
        <taxon>Chromadorea</taxon>
        <taxon>Rhabditida</taxon>
        <taxon>Spirurina</taxon>
        <taxon>Gnathostomatomorpha</taxon>
        <taxon>Gnathostomatoidea</taxon>
        <taxon>Gnathostomatidae</taxon>
        <taxon>Gnathostoma</taxon>
    </lineage>
</organism>
<dbReference type="Pfam" id="PF00130">
    <property type="entry name" value="C1_1"/>
    <property type="match status" value="1"/>
</dbReference>
<dbReference type="Proteomes" id="UP001608902">
    <property type="component" value="Unassembled WGS sequence"/>
</dbReference>
<evidence type="ECO:0000313" key="12">
    <source>
        <dbReference type="Proteomes" id="UP001608902"/>
    </source>
</evidence>
<dbReference type="Pfam" id="PF25346">
    <property type="entry name" value="PH_MRCK"/>
    <property type="match status" value="1"/>
</dbReference>
<evidence type="ECO:0000256" key="4">
    <source>
        <dbReference type="ARBA" id="ARBA00022833"/>
    </source>
</evidence>
<dbReference type="InterPro" id="IPR050839">
    <property type="entry name" value="Rho-assoc_Ser/Thr_Kinase"/>
</dbReference>
<keyword evidence="3" id="KW-0479">Metal-binding</keyword>
<dbReference type="PROSITE" id="PS50003">
    <property type="entry name" value="PH_DOMAIN"/>
    <property type="match status" value="1"/>
</dbReference>
<evidence type="ECO:0000256" key="3">
    <source>
        <dbReference type="ARBA" id="ARBA00022723"/>
    </source>
</evidence>
<dbReference type="GO" id="GO:0004674">
    <property type="term" value="F:protein serine/threonine kinase activity"/>
    <property type="evidence" value="ECO:0007669"/>
    <property type="project" value="UniProtKB-EC"/>
</dbReference>
<evidence type="ECO:0000256" key="8">
    <source>
        <dbReference type="SAM" id="MobiDB-lite"/>
    </source>
</evidence>
<dbReference type="InterPro" id="IPR020454">
    <property type="entry name" value="DAG/PE-bd"/>
</dbReference>
<dbReference type="AlphaFoldDB" id="A0ABD6ETB4"/>
<dbReference type="FunFam" id="3.30.60.20:FF:000005">
    <property type="entry name" value="Non-specific serine/threonine protein kinase"/>
    <property type="match status" value="1"/>
</dbReference>
<evidence type="ECO:0000256" key="1">
    <source>
        <dbReference type="ARBA" id="ARBA00001946"/>
    </source>
</evidence>
<dbReference type="PANTHER" id="PTHR22988">
    <property type="entry name" value="MYOTONIC DYSTROPHY S/T KINASE-RELATED"/>
    <property type="match status" value="1"/>
</dbReference>